<feature type="compositionally biased region" description="Basic and acidic residues" evidence="3">
    <location>
        <begin position="8"/>
        <end position="18"/>
    </location>
</feature>
<dbReference type="InterPro" id="IPR011009">
    <property type="entry name" value="Kinase-like_dom_sf"/>
</dbReference>
<feature type="domain" description="Protein kinase" evidence="4">
    <location>
        <begin position="57"/>
        <end position="299"/>
    </location>
</feature>
<protein>
    <recommendedName>
        <fullName evidence="4">Protein kinase domain-containing protein</fullName>
    </recommendedName>
</protein>
<feature type="region of interest" description="Disordered" evidence="3">
    <location>
        <begin position="1"/>
        <end position="22"/>
    </location>
</feature>
<dbReference type="InterPro" id="IPR000719">
    <property type="entry name" value="Prot_kinase_dom"/>
</dbReference>
<evidence type="ECO:0000256" key="3">
    <source>
        <dbReference type="SAM" id="MobiDB-lite"/>
    </source>
</evidence>
<dbReference type="SMART" id="SM00220">
    <property type="entry name" value="S_TKc"/>
    <property type="match status" value="1"/>
</dbReference>
<dbReference type="InterPro" id="IPR050198">
    <property type="entry name" value="Non-receptor_tyrosine_kinases"/>
</dbReference>
<evidence type="ECO:0000259" key="4">
    <source>
        <dbReference type="PROSITE" id="PS50011"/>
    </source>
</evidence>
<keyword evidence="6" id="KW-1185">Reference proteome</keyword>
<dbReference type="PANTHER" id="PTHR24418">
    <property type="entry name" value="TYROSINE-PROTEIN KINASE"/>
    <property type="match status" value="1"/>
</dbReference>
<dbReference type="PROSITE" id="PS50011">
    <property type="entry name" value="PROTEIN_KINASE_DOM"/>
    <property type="match status" value="1"/>
</dbReference>
<evidence type="ECO:0000256" key="1">
    <source>
        <dbReference type="ARBA" id="ARBA00022741"/>
    </source>
</evidence>
<dbReference type="EMBL" id="CALNXI010003291">
    <property type="protein sequence ID" value="CAH3192781.1"/>
    <property type="molecule type" value="Genomic_DNA"/>
</dbReference>
<gene>
    <name evidence="5" type="ORF">PEVE_00024540</name>
</gene>
<evidence type="ECO:0000313" key="6">
    <source>
        <dbReference type="Proteomes" id="UP001159427"/>
    </source>
</evidence>
<evidence type="ECO:0000256" key="2">
    <source>
        <dbReference type="ARBA" id="ARBA00022840"/>
    </source>
</evidence>
<dbReference type="Proteomes" id="UP001159427">
    <property type="component" value="Unassembled WGS sequence"/>
</dbReference>
<accession>A0ABN8SP20</accession>
<dbReference type="Gene3D" id="1.10.510.10">
    <property type="entry name" value="Transferase(Phosphotransferase) domain 1"/>
    <property type="match status" value="1"/>
</dbReference>
<keyword evidence="1" id="KW-0547">Nucleotide-binding</keyword>
<dbReference type="SUPFAM" id="SSF56112">
    <property type="entry name" value="Protein kinase-like (PK-like)"/>
    <property type="match status" value="1"/>
</dbReference>
<keyword evidence="2" id="KW-0067">ATP-binding</keyword>
<reference evidence="5 6" key="1">
    <citation type="submission" date="2022-05" db="EMBL/GenBank/DDBJ databases">
        <authorList>
            <consortium name="Genoscope - CEA"/>
            <person name="William W."/>
        </authorList>
    </citation>
    <scope>NUCLEOTIDE SEQUENCE [LARGE SCALE GENOMIC DNA]</scope>
</reference>
<organism evidence="5 6">
    <name type="scientific">Porites evermanni</name>
    <dbReference type="NCBI Taxonomy" id="104178"/>
    <lineage>
        <taxon>Eukaryota</taxon>
        <taxon>Metazoa</taxon>
        <taxon>Cnidaria</taxon>
        <taxon>Anthozoa</taxon>
        <taxon>Hexacorallia</taxon>
        <taxon>Scleractinia</taxon>
        <taxon>Fungiina</taxon>
        <taxon>Poritidae</taxon>
        <taxon>Porites</taxon>
    </lineage>
</organism>
<dbReference type="CDD" id="cd00180">
    <property type="entry name" value="PKc"/>
    <property type="match status" value="1"/>
</dbReference>
<comment type="caution">
    <text evidence="5">The sequence shown here is derived from an EMBL/GenBank/DDBJ whole genome shotgun (WGS) entry which is preliminary data.</text>
</comment>
<name>A0ABN8SP20_9CNID</name>
<evidence type="ECO:0000313" key="5">
    <source>
        <dbReference type="EMBL" id="CAH3192781.1"/>
    </source>
</evidence>
<dbReference type="Pfam" id="PF00069">
    <property type="entry name" value="Pkinase"/>
    <property type="match status" value="1"/>
</dbReference>
<proteinExistence type="predicted"/>
<sequence>MVSASIRQEIEKQKKKGETIAASQGRQSKSCILVSAVPKPMESSEFKELAAKNLIRKERSRSIGSGTFGTYSGIPVVIKHYKDKRYARNNSHNLSLLQKEGKHEARVLLNLGDHPGIPLLFGVSLKEVPVSLVLKFHGNGDESLAVNKAAKNKIVSLKRDWNRIFYDTADALQHIHKCRFAHNDLETNHVVLEKRDDQVLHPVIIDFGKSVAFSKANNPVPKPAHLKGKYKNSYIAPEPVGGTGKPSIESDVYSLAFMIQSFDTILKFQNTDFIKRALSIQPVDRPSVSEVKAALHPAL</sequence>